<organism evidence="2 3">
    <name type="scientific">Kibdelosporangium lantanae</name>
    <dbReference type="NCBI Taxonomy" id="1497396"/>
    <lineage>
        <taxon>Bacteria</taxon>
        <taxon>Bacillati</taxon>
        <taxon>Actinomycetota</taxon>
        <taxon>Actinomycetes</taxon>
        <taxon>Pseudonocardiales</taxon>
        <taxon>Pseudonocardiaceae</taxon>
        <taxon>Kibdelosporangium</taxon>
    </lineage>
</organism>
<evidence type="ECO:0000313" key="3">
    <source>
        <dbReference type="Proteomes" id="UP001597045"/>
    </source>
</evidence>
<dbReference type="InterPro" id="IPR015424">
    <property type="entry name" value="PyrdxlP-dep_Trfase"/>
</dbReference>
<gene>
    <name evidence="2" type="ORF">ACFQ1S_03455</name>
</gene>
<keyword evidence="2" id="KW-0808">Transferase</keyword>
<dbReference type="SUPFAM" id="SSF53383">
    <property type="entry name" value="PLP-dependent transferases"/>
    <property type="match status" value="1"/>
</dbReference>
<dbReference type="Gene3D" id="3.40.640.10">
    <property type="entry name" value="Type I PLP-dependent aspartate aminotransferase-like (Major domain)"/>
    <property type="match status" value="1"/>
</dbReference>
<keyword evidence="2" id="KW-0032">Aminotransferase</keyword>
<protein>
    <submittedName>
        <fullName evidence="2">Aminotransferase class I/II-fold pyridoxal phosphate-dependent enzyme</fullName>
    </submittedName>
</protein>
<dbReference type="InterPro" id="IPR015421">
    <property type="entry name" value="PyrdxlP-dep_Trfase_major"/>
</dbReference>
<proteinExistence type="predicted"/>
<keyword evidence="3" id="KW-1185">Reference proteome</keyword>
<evidence type="ECO:0000259" key="1">
    <source>
        <dbReference type="Pfam" id="PF00155"/>
    </source>
</evidence>
<dbReference type="Pfam" id="PF00155">
    <property type="entry name" value="Aminotran_1_2"/>
    <property type="match status" value="1"/>
</dbReference>
<dbReference type="GO" id="GO:0008483">
    <property type="term" value="F:transaminase activity"/>
    <property type="evidence" value="ECO:0007669"/>
    <property type="project" value="UniProtKB-KW"/>
</dbReference>
<sequence>MNDITIFCGGFKGALLGFCGSLLYERNYEELRPLGGRLLVPEGYYQSLRLIPPLMGAELSVTSDLTGESVKYWLTNTSGHPGRAVYVPLVNNADGVVLSRDRALGIAETILKHNQRHPDNPVFVIGDDVYEGAYLSPSLAPQPIGALTGRDLDNESLGRMSDYTLTVTTPSKTFAYPTSRIAFAATTNPTLRAAVGHYRTLYSHGRVPQVNELTAAAAICLTPQDWIDGWNRQCNDRLATVQADISNINTALGFEAFRLNRPQAGWYAALQVSPSLFTNEIRSAVDVFSVLLHYGEGKQDSGIALLPGELFGYRYRPDGANNMFVLRANIAVGLDVLREFTARLRDCAYVLRDRGAQVERYAKRRARSVADVDKVVTGLRY</sequence>
<comment type="caution">
    <text evidence="2">The sequence shown here is derived from an EMBL/GenBank/DDBJ whole genome shotgun (WGS) entry which is preliminary data.</text>
</comment>
<dbReference type="EMBL" id="JBHTIS010000109">
    <property type="protein sequence ID" value="MFD1044715.1"/>
    <property type="molecule type" value="Genomic_DNA"/>
</dbReference>
<dbReference type="InterPro" id="IPR004839">
    <property type="entry name" value="Aminotransferase_I/II_large"/>
</dbReference>
<feature type="domain" description="Aminotransferase class I/classII large" evidence="1">
    <location>
        <begin position="38"/>
        <end position="292"/>
    </location>
</feature>
<reference evidence="3" key="1">
    <citation type="journal article" date="2019" name="Int. J. Syst. Evol. Microbiol.">
        <title>The Global Catalogue of Microorganisms (GCM) 10K type strain sequencing project: providing services to taxonomists for standard genome sequencing and annotation.</title>
        <authorList>
            <consortium name="The Broad Institute Genomics Platform"/>
            <consortium name="The Broad Institute Genome Sequencing Center for Infectious Disease"/>
            <person name="Wu L."/>
            <person name="Ma J."/>
        </authorList>
    </citation>
    <scope>NUCLEOTIDE SEQUENCE [LARGE SCALE GENOMIC DNA]</scope>
    <source>
        <strain evidence="3">JCM 31486</strain>
    </source>
</reference>
<evidence type="ECO:0000313" key="2">
    <source>
        <dbReference type="EMBL" id="MFD1044715.1"/>
    </source>
</evidence>
<dbReference type="Proteomes" id="UP001597045">
    <property type="component" value="Unassembled WGS sequence"/>
</dbReference>
<name>A0ABW3M206_9PSEU</name>
<accession>A0ABW3M206</accession>